<feature type="region of interest" description="Disordered" evidence="1">
    <location>
        <begin position="514"/>
        <end position="589"/>
    </location>
</feature>
<feature type="compositionally biased region" description="Polar residues" evidence="1">
    <location>
        <begin position="59"/>
        <end position="71"/>
    </location>
</feature>
<feature type="region of interest" description="Disordered" evidence="1">
    <location>
        <begin position="288"/>
        <end position="320"/>
    </location>
</feature>
<reference evidence="2 3" key="1">
    <citation type="submission" date="2015-01" db="EMBL/GenBank/DDBJ databases">
        <title>The Genome Sequence of Exophiala sideris CBS121828.</title>
        <authorList>
            <consortium name="The Broad Institute Genomics Platform"/>
            <person name="Cuomo C."/>
            <person name="de Hoog S."/>
            <person name="Gorbushina A."/>
            <person name="Stielow B."/>
            <person name="Teixiera M."/>
            <person name="Abouelleil A."/>
            <person name="Chapman S.B."/>
            <person name="Priest M."/>
            <person name="Young S.K."/>
            <person name="Wortman J."/>
            <person name="Nusbaum C."/>
            <person name="Birren B."/>
        </authorList>
    </citation>
    <scope>NUCLEOTIDE SEQUENCE [LARGE SCALE GENOMIC DNA]</scope>
    <source>
        <strain evidence="2 3">CBS 121828</strain>
    </source>
</reference>
<organism evidence="2 3">
    <name type="scientific">Exophiala sideris</name>
    <dbReference type="NCBI Taxonomy" id="1016849"/>
    <lineage>
        <taxon>Eukaryota</taxon>
        <taxon>Fungi</taxon>
        <taxon>Dikarya</taxon>
        <taxon>Ascomycota</taxon>
        <taxon>Pezizomycotina</taxon>
        <taxon>Eurotiomycetes</taxon>
        <taxon>Chaetothyriomycetidae</taxon>
        <taxon>Chaetothyriales</taxon>
        <taxon>Herpotrichiellaceae</taxon>
        <taxon>Exophiala</taxon>
    </lineage>
</organism>
<name>A0A0D1ZBD6_9EURO</name>
<sequence length="589" mass="65236">MPSPNHRSRGSLGTTNTGAALRRGDLKISDPIPFTESRDMFPQPTPAMSSTYDLAPRPNETTWPCRTSPPQEYNVHHTSDAPVNATVRNSAGPSLIPSSMSSIPSKGSLTQKKPGGLRATLKRMFTSKRHRSAPVETNHYAYSDPYHLRPVTEQHNQAREDPAPPMVPVRPETALASHPSHHHPARSVQSIPHPTQHARRNTLPTLVFDDRATRFAPAVGKSPNGDAYHEGKWIKEDYVSDGQLKRRSRSADALNKLLRSEGVESSSSRDRESEIAYWRNSATKNPVPVYSGQSISVDPAHVLGRPSSVEESDRDSARPDAMHGFDFGLEVGDRDKTGLEQRINTLEIKLFDFEYAIARLQGNNLPKPNLHQLDHTRGLIHDVPSDNNTNATVTSPPPLDTGYLASPATLNDVSFLSSPGESPGFPDEDLFRPQRASKATITTIRPSTTRRQSPGRSRDCSPTSIHIPVEKFEALLDLIKEEKAARIRLEAQVMELQKEVASLKTPVYATIREAYPTPSPESTQTSPATPRALHRAPGFQLKYPPPDISRFSETDPDSDAEEGFQDVYETPREERNTFEIARDSPRLAV</sequence>
<feature type="region of interest" description="Disordered" evidence="1">
    <location>
        <begin position="443"/>
        <end position="464"/>
    </location>
</feature>
<gene>
    <name evidence="2" type="ORF">PV11_06023</name>
</gene>
<evidence type="ECO:0000256" key="1">
    <source>
        <dbReference type="SAM" id="MobiDB-lite"/>
    </source>
</evidence>
<feature type="region of interest" description="Disordered" evidence="1">
    <location>
        <begin position="1"/>
        <end position="114"/>
    </location>
</feature>
<feature type="compositionally biased region" description="Acidic residues" evidence="1">
    <location>
        <begin position="554"/>
        <end position="564"/>
    </location>
</feature>
<feature type="compositionally biased region" description="Low complexity" evidence="1">
    <location>
        <begin position="90"/>
        <end position="109"/>
    </location>
</feature>
<dbReference type="HOGENOM" id="CLU_547500_0_0_1"/>
<evidence type="ECO:0000313" key="3">
    <source>
        <dbReference type="Proteomes" id="UP000053599"/>
    </source>
</evidence>
<feature type="compositionally biased region" description="Low complexity" evidence="1">
    <location>
        <begin position="443"/>
        <end position="454"/>
    </location>
</feature>
<feature type="compositionally biased region" description="Basic and acidic residues" evidence="1">
    <location>
        <begin position="569"/>
        <end position="589"/>
    </location>
</feature>
<accession>A0A0D1ZBD6</accession>
<dbReference type="Proteomes" id="UP000053599">
    <property type="component" value="Unassembled WGS sequence"/>
</dbReference>
<protein>
    <submittedName>
        <fullName evidence="2">Uncharacterized protein</fullName>
    </submittedName>
</protein>
<dbReference type="EMBL" id="KN846952">
    <property type="protein sequence ID" value="KIV84048.1"/>
    <property type="molecule type" value="Genomic_DNA"/>
</dbReference>
<dbReference type="OrthoDB" id="5428925at2759"/>
<proteinExistence type="predicted"/>
<feature type="region of interest" description="Disordered" evidence="1">
    <location>
        <begin position="154"/>
        <end position="200"/>
    </location>
</feature>
<dbReference type="AlphaFoldDB" id="A0A0D1ZBD6"/>
<feature type="compositionally biased region" description="Low complexity" evidence="1">
    <location>
        <begin position="520"/>
        <end position="530"/>
    </location>
</feature>
<evidence type="ECO:0000313" key="2">
    <source>
        <dbReference type="EMBL" id="KIV84048.1"/>
    </source>
</evidence>